<accession>A0ABM5S418</accession>
<dbReference type="InterPro" id="IPR007893">
    <property type="entry name" value="Spore_coat_U/FanG"/>
</dbReference>
<organism evidence="3 4">
    <name type="scientific">Pandoraea pulmonicola</name>
    <dbReference type="NCBI Taxonomy" id="93221"/>
    <lineage>
        <taxon>Bacteria</taxon>
        <taxon>Pseudomonadati</taxon>
        <taxon>Pseudomonadota</taxon>
        <taxon>Betaproteobacteria</taxon>
        <taxon>Burkholderiales</taxon>
        <taxon>Burkholderiaceae</taxon>
        <taxon>Pandoraea</taxon>
    </lineage>
</organism>
<sequence>MTMNRSLLCLALPAALAALGPSASVRAAVYSNGSATAQMQVQLTILPGCTVATTPMTFNPVQGSGTGPVSSTSSLTAICTASTGYNIGLNAGTTLNSTETNRLLAGTTTGNTTTIPFGLFQDASYATPWGNTQGTNTLADSGTGSLKTYTVYGRATLSDTMPAPDVYSSTVTATVYF</sequence>
<reference evidence="3" key="1">
    <citation type="submission" date="2016-11" db="EMBL/GenBank/DDBJ databases">
        <title>Complete Genome Sequencing of Pandoraea pulmonicola DSM 16583.</title>
        <authorList>
            <person name="Chan K.-G."/>
        </authorList>
    </citation>
    <scope>NUCLEOTIDE SEQUENCE</scope>
    <source>
        <strain evidence="3">DSM 16583</strain>
    </source>
</reference>
<dbReference type="EMBL" id="CP010310">
    <property type="protein sequence ID" value="AJC22498.1"/>
    <property type="molecule type" value="Genomic_DNA"/>
</dbReference>
<feature type="domain" description="Spore coat protein U/FanG" evidence="2">
    <location>
        <begin position="35"/>
        <end position="174"/>
    </location>
</feature>
<feature type="signal peptide" evidence="1">
    <location>
        <begin position="1"/>
        <end position="27"/>
    </location>
</feature>
<evidence type="ECO:0000313" key="4">
    <source>
        <dbReference type="Proteomes" id="UP000035086"/>
    </source>
</evidence>
<evidence type="ECO:0000313" key="3">
    <source>
        <dbReference type="EMBL" id="AJC22498.1"/>
    </source>
</evidence>
<name>A0ABM5S418_PANPU</name>
<keyword evidence="1" id="KW-0732">Signal</keyword>
<gene>
    <name evidence="3" type="ORF">RO07_22110</name>
</gene>
<dbReference type="InterPro" id="IPR053167">
    <property type="entry name" value="Spore_coat_component"/>
</dbReference>
<proteinExistence type="predicted"/>
<evidence type="ECO:0000256" key="1">
    <source>
        <dbReference type="SAM" id="SignalP"/>
    </source>
</evidence>
<protein>
    <recommendedName>
        <fullName evidence="2">Spore coat protein U/FanG domain-containing protein</fullName>
    </recommendedName>
</protein>
<dbReference type="Pfam" id="PF05229">
    <property type="entry name" value="SCPU"/>
    <property type="match status" value="1"/>
</dbReference>
<dbReference type="Proteomes" id="UP000035086">
    <property type="component" value="Chromosome"/>
</dbReference>
<keyword evidence="4" id="KW-1185">Reference proteome</keyword>
<dbReference type="PANTHER" id="PTHR37089">
    <property type="entry name" value="PROTEIN U-RELATED"/>
    <property type="match status" value="1"/>
</dbReference>
<feature type="chain" id="PRO_5047512883" description="Spore coat protein U/FanG domain-containing protein" evidence="1">
    <location>
        <begin position="28"/>
        <end position="177"/>
    </location>
</feature>
<dbReference type="SMART" id="SM00972">
    <property type="entry name" value="SCPU"/>
    <property type="match status" value="1"/>
</dbReference>
<evidence type="ECO:0000259" key="2">
    <source>
        <dbReference type="Pfam" id="PF05229"/>
    </source>
</evidence>
<dbReference type="PANTHER" id="PTHR37089:SF4">
    <property type="entry name" value="EXPORTED PROTEIN"/>
    <property type="match status" value="1"/>
</dbReference>